<dbReference type="PROSITE" id="PS51257">
    <property type="entry name" value="PROKAR_LIPOPROTEIN"/>
    <property type="match status" value="1"/>
</dbReference>
<name>A0A369BPB6_9BACL</name>
<dbReference type="AlphaFoldDB" id="A0A369BPB6"/>
<dbReference type="PANTHER" id="PTHR30081">
    <property type="entry name" value="PROTEIN-EXPORT MEMBRANE PROTEIN SEC"/>
    <property type="match status" value="1"/>
</dbReference>
<evidence type="ECO:0000256" key="7">
    <source>
        <dbReference type="ARBA" id="ARBA00023136"/>
    </source>
</evidence>
<accession>A0A369BPB6</accession>
<keyword evidence="5" id="KW-1133">Transmembrane helix</keyword>
<evidence type="ECO:0000256" key="4">
    <source>
        <dbReference type="ARBA" id="ARBA00022927"/>
    </source>
</evidence>
<keyword evidence="8" id="KW-0732">Signal</keyword>
<proteinExistence type="predicted"/>
<evidence type="ECO:0000256" key="5">
    <source>
        <dbReference type="ARBA" id="ARBA00022989"/>
    </source>
</evidence>
<feature type="chain" id="PRO_5016868956" description="Preprotein translocase subunit SecD" evidence="8">
    <location>
        <begin position="24"/>
        <end position="232"/>
    </location>
</feature>
<evidence type="ECO:0000256" key="3">
    <source>
        <dbReference type="ARBA" id="ARBA00022692"/>
    </source>
</evidence>
<dbReference type="Gene3D" id="3.30.70.3400">
    <property type="match status" value="1"/>
</dbReference>
<dbReference type="GO" id="GO:0005886">
    <property type="term" value="C:plasma membrane"/>
    <property type="evidence" value="ECO:0007669"/>
    <property type="project" value="TreeGrafter"/>
</dbReference>
<dbReference type="GO" id="GO:0015031">
    <property type="term" value="P:protein transport"/>
    <property type="evidence" value="ECO:0007669"/>
    <property type="project" value="UniProtKB-KW"/>
</dbReference>
<keyword evidence="7" id="KW-0472">Membrane</keyword>
<reference evidence="11 12" key="1">
    <citation type="submission" date="2018-07" db="EMBL/GenBank/DDBJ databases">
        <title>Genomic Encyclopedia of Type Strains, Phase III (KMG-III): the genomes of soil and plant-associated and newly described type strains.</title>
        <authorList>
            <person name="Whitman W."/>
        </authorList>
    </citation>
    <scope>NUCLEOTIDE SEQUENCE [LARGE SCALE GENOMIC DNA]</scope>
    <source>
        <strain evidence="11 12">CECT 8333</strain>
    </source>
</reference>
<evidence type="ECO:0000256" key="2">
    <source>
        <dbReference type="ARBA" id="ARBA00022475"/>
    </source>
</evidence>
<keyword evidence="2" id="KW-1003">Cell membrane</keyword>
<comment type="caution">
    <text evidence="11">The sequence shown here is derived from an EMBL/GenBank/DDBJ whole genome shotgun (WGS) entry which is preliminary data.</text>
</comment>
<sequence>MKRIFASITVMIVIMGIAITACSSPGPQNSDSSGLDHKEGFVITYEATPMESGAPVTKEALIMTVQSLEMRAEVLGLSKPEIRVVGTKRIRVRLADVTDEDEVRRRLGEPALLTFRSKDGTETSAAEYNVIEMTGADLIKEGTELVFNQMNEPMVVIEFKSKENLAELTERLLGQPLGIFMDDRLISEPIIQGVLTDGHASISVGGDLQDAKDLCDLINLGALPLKLTEIEN</sequence>
<organism evidence="11 12">
    <name type="scientific">Fontibacillus phaseoli</name>
    <dbReference type="NCBI Taxonomy" id="1416533"/>
    <lineage>
        <taxon>Bacteria</taxon>
        <taxon>Bacillati</taxon>
        <taxon>Bacillota</taxon>
        <taxon>Bacilli</taxon>
        <taxon>Bacillales</taxon>
        <taxon>Paenibacillaceae</taxon>
        <taxon>Fontibacillus</taxon>
    </lineage>
</organism>
<gene>
    <name evidence="11" type="ORF">DFP94_10126</name>
</gene>
<dbReference type="RefSeq" id="WP_114494438.1">
    <property type="nucleotide sequence ID" value="NZ_QPJW01000001.1"/>
</dbReference>
<evidence type="ECO:0000259" key="10">
    <source>
        <dbReference type="Pfam" id="PF22599"/>
    </source>
</evidence>
<dbReference type="EMBL" id="QPJW01000001">
    <property type="protein sequence ID" value="RCX22446.1"/>
    <property type="molecule type" value="Genomic_DNA"/>
</dbReference>
<protein>
    <recommendedName>
        <fullName evidence="13">Preprotein translocase subunit SecD</fullName>
    </recommendedName>
</protein>
<keyword evidence="4" id="KW-0653">Protein transport</keyword>
<keyword evidence="3" id="KW-0812">Transmembrane</keyword>
<keyword evidence="1" id="KW-0813">Transport</keyword>
<feature type="domain" description="Protein translocase subunit SecDF P1" evidence="9">
    <location>
        <begin position="65"/>
        <end position="119"/>
    </location>
</feature>
<dbReference type="OrthoDB" id="9805019at2"/>
<dbReference type="PANTHER" id="PTHR30081:SF1">
    <property type="entry name" value="PROTEIN TRANSLOCASE SUBUNIT SECD"/>
    <property type="match status" value="1"/>
</dbReference>
<dbReference type="Proteomes" id="UP000253090">
    <property type="component" value="Unassembled WGS sequence"/>
</dbReference>
<evidence type="ECO:0000313" key="11">
    <source>
        <dbReference type="EMBL" id="RCX22446.1"/>
    </source>
</evidence>
<feature type="signal peptide" evidence="8">
    <location>
        <begin position="1"/>
        <end position="23"/>
    </location>
</feature>
<dbReference type="InterPro" id="IPR022813">
    <property type="entry name" value="SecD/SecF_arch_bac"/>
</dbReference>
<dbReference type="Pfam" id="PF21760">
    <property type="entry name" value="SecD_1st"/>
    <property type="match status" value="1"/>
</dbReference>
<feature type="domain" description="SecDF P1 head subdomain" evidence="10">
    <location>
        <begin position="130"/>
        <end position="224"/>
    </location>
</feature>
<dbReference type="InterPro" id="IPR054384">
    <property type="entry name" value="SecDF_P1_head"/>
</dbReference>
<evidence type="ECO:0000256" key="6">
    <source>
        <dbReference type="ARBA" id="ARBA00023010"/>
    </source>
</evidence>
<keyword evidence="12" id="KW-1185">Reference proteome</keyword>
<evidence type="ECO:0000256" key="8">
    <source>
        <dbReference type="SAM" id="SignalP"/>
    </source>
</evidence>
<evidence type="ECO:0000313" key="12">
    <source>
        <dbReference type="Proteomes" id="UP000253090"/>
    </source>
</evidence>
<keyword evidence="6" id="KW-0811">Translocation</keyword>
<evidence type="ECO:0000259" key="9">
    <source>
        <dbReference type="Pfam" id="PF21760"/>
    </source>
</evidence>
<dbReference type="Pfam" id="PF22599">
    <property type="entry name" value="SecDF_P1_head"/>
    <property type="match status" value="1"/>
</dbReference>
<dbReference type="Gene3D" id="3.30.1360.200">
    <property type="match status" value="1"/>
</dbReference>
<evidence type="ECO:0008006" key="13">
    <source>
        <dbReference type="Google" id="ProtNLM"/>
    </source>
</evidence>
<dbReference type="InterPro" id="IPR048631">
    <property type="entry name" value="SecD_1st"/>
</dbReference>
<evidence type="ECO:0000256" key="1">
    <source>
        <dbReference type="ARBA" id="ARBA00022448"/>
    </source>
</evidence>